<evidence type="ECO:0000313" key="10">
    <source>
        <dbReference type="EMBL" id="OAA61712.1"/>
    </source>
</evidence>
<reference evidence="10 11" key="1">
    <citation type="journal article" date="2016" name="Genome Biol. Evol.">
        <title>Divergent and convergent evolution of fungal pathogenicity.</title>
        <authorList>
            <person name="Shang Y."/>
            <person name="Xiao G."/>
            <person name="Zheng P."/>
            <person name="Cen K."/>
            <person name="Zhan S."/>
            <person name="Wang C."/>
        </authorList>
    </citation>
    <scope>NUCLEOTIDE SEQUENCE [LARGE SCALE GENOMIC DNA]</scope>
    <source>
        <strain evidence="10 11">RCEF 264</strain>
    </source>
</reference>
<dbReference type="EC" id="3.1.4.11" evidence="1 6"/>
<feature type="compositionally biased region" description="Low complexity" evidence="7">
    <location>
        <begin position="182"/>
        <end position="195"/>
    </location>
</feature>
<dbReference type="CDD" id="cd13360">
    <property type="entry name" value="PH_PLC_fungal"/>
    <property type="match status" value="1"/>
</dbReference>
<dbReference type="InterPro" id="IPR037755">
    <property type="entry name" value="Plc1_PH"/>
</dbReference>
<dbReference type="EMBL" id="AZHD01000007">
    <property type="protein sequence ID" value="OAA61712.1"/>
    <property type="molecule type" value="Genomic_DNA"/>
</dbReference>
<name>A0A167UMC1_9HYPO</name>
<dbReference type="CDD" id="cd16207">
    <property type="entry name" value="EFh_ScPlc1p_like"/>
    <property type="match status" value="1"/>
</dbReference>
<feature type="domain" description="PI-PLC Y-box" evidence="9">
    <location>
        <begin position="942"/>
        <end position="1061"/>
    </location>
</feature>
<keyword evidence="5" id="KW-0807">Transducer</keyword>
<dbReference type="GO" id="GO:0048015">
    <property type="term" value="P:phosphatidylinositol-mediated signaling"/>
    <property type="evidence" value="ECO:0007669"/>
    <property type="project" value="TreeGrafter"/>
</dbReference>
<dbReference type="InterPro" id="IPR011992">
    <property type="entry name" value="EF-hand-dom_pair"/>
</dbReference>
<accession>A0A167UMC1</accession>
<proteinExistence type="predicted"/>
<evidence type="ECO:0000256" key="2">
    <source>
        <dbReference type="ARBA" id="ARBA00022801"/>
    </source>
</evidence>
<evidence type="ECO:0000259" key="9">
    <source>
        <dbReference type="PROSITE" id="PS50008"/>
    </source>
</evidence>
<comment type="catalytic activity">
    <reaction evidence="6">
        <text>a 1,2-diacyl-sn-glycero-3-phospho-(1D-myo-inositol-4,5-bisphosphate) + H2O = 1D-myo-inositol 1,4,5-trisphosphate + a 1,2-diacyl-sn-glycerol + H(+)</text>
        <dbReference type="Rhea" id="RHEA:33179"/>
        <dbReference type="ChEBI" id="CHEBI:15377"/>
        <dbReference type="ChEBI" id="CHEBI:15378"/>
        <dbReference type="ChEBI" id="CHEBI:17815"/>
        <dbReference type="ChEBI" id="CHEBI:58456"/>
        <dbReference type="ChEBI" id="CHEBI:203600"/>
        <dbReference type="EC" id="3.1.4.11"/>
    </reaction>
</comment>
<sequence>MSFPDFSPSPTSTNSAGSFVSLSTQNDDCSALTTLSSNTEDSNYPTPDSAMALSRSASHEKEERDSAEPPLKLQTVLASVASSAQAQQGSHFDDRQTNWTSNSSSVASIPMSAASSMALSAHNSPTLPSDAASRTTHGSSLVPSPEPLRGRNAEPVAFSSFQLPDAVLSHQRSSTSLHQTTSPSSALPSSSGPAAQDTARQNNNLIRRLSNKASKAITRRRPSSTHPNSRDVSVGPGILRRRSDSNSAAPVTDFMALPTFDTDSEYDADEREDGDSIATSAFDGTASTDGCSPATAAGCSSANGPSAAATSPAAPAQMGPVIPLALLHGIPIRKVSKKNNNKRIVLTLDSEAGKITWDRSRPSKRIYIDDIKEIRTAEDIRQYRLDCNVAEVDERRFFSILYTVPDTTQTKLMHLIADTDESFMDWTTTLDAIYKHRQDLMASLMAFNDKAVRAYWRREITKQSVDKFPASPSGAEAGEIDFAGVERVCRNLHIHVSQETLRAKFAEADVHRSGRLNYAGFQEFVRLMTKRGDIHAIYRTIATNAKLGITRDEFFDFLRNTQGENVDDDLAYWETIFAHFVRRSKVSATTTTTTKTAGIANNSSDSSPVEAPRMSEAALGSYLTSTCNLSILKEPRNYTFDRPMNEYYISSSHNTYLVGRQLAGTSSVEGYISALTRGCRCVEVDCWDGADGQPIVVHGKTWTSRISFREAINAINKYAFTKSPFPLWISLEVHCNPEQQRIMARIMREVFGAKLVTEPLPSATNRLPSPSELRGRILVKTKKTQQPFILPPFPQQSASEIIAAAAAASAASGSEFSGRRRGNSLPTAFQKSHFSDGGTPTALHSTATFYSTTTQQASSPLSYTSLASPVSSSGFATSPMTPRKPSTPKARVNVVNTITEGEEPQFPRTAPRDVPSSSASDCDSGSEKLPTKQKQSKIVPELGCLAVYCVGVHKTTPFDEPDCKIFNHILSWDETVYEKYTKTRSYRRAVYWHNMRYLMRVYPKPYRIGSSNFNPLTHWRRGVQMAALNWQTYDLGMQLNGAMFAGGTDQSGYVLKPRECREFQVLPNLPGESKPRELKRERKNVNFSIGIVSAQQLMRPLNFPERRTLDPYIEVEVFLADDKRDRDDDKQPAEYSSSTPLLYRTKIAPENGFNPTFDQKFNFRLTTKYPDLVFVRISVKLAENGRYTNGNATATFTAKLSNLKQGYRTIPLVDVNGDRYLFSTLLCEIRKEPITSVFVSCATDATEVGNKLKSIRTVFNRSSNMSPKSSLDSGQS</sequence>
<feature type="compositionally biased region" description="Low complexity" evidence="7">
    <location>
        <begin position="300"/>
        <end position="312"/>
    </location>
</feature>
<evidence type="ECO:0000313" key="11">
    <source>
        <dbReference type="Proteomes" id="UP000076874"/>
    </source>
</evidence>
<dbReference type="Gene3D" id="2.60.40.150">
    <property type="entry name" value="C2 domain"/>
    <property type="match status" value="1"/>
</dbReference>
<dbReference type="Proteomes" id="UP000076874">
    <property type="component" value="Unassembled WGS sequence"/>
</dbReference>
<dbReference type="PROSITE" id="PS50008">
    <property type="entry name" value="PIPLC_Y_DOMAIN"/>
    <property type="match status" value="1"/>
</dbReference>
<dbReference type="PANTHER" id="PTHR10336:SF36">
    <property type="entry name" value="1-PHOSPHATIDYLINOSITOL 4,5-BISPHOSPHATE PHOSPHODIESTERASE BETA-4"/>
    <property type="match status" value="1"/>
</dbReference>
<evidence type="ECO:0000256" key="4">
    <source>
        <dbReference type="ARBA" id="ARBA00023098"/>
    </source>
</evidence>
<dbReference type="AlphaFoldDB" id="A0A167UMC1"/>
<dbReference type="InterPro" id="IPR035892">
    <property type="entry name" value="C2_domain_sf"/>
</dbReference>
<feature type="region of interest" description="Disordered" evidence="7">
    <location>
        <begin position="897"/>
        <end position="934"/>
    </location>
</feature>
<evidence type="ECO:0000259" key="8">
    <source>
        <dbReference type="PROSITE" id="PS50004"/>
    </source>
</evidence>
<evidence type="ECO:0000256" key="7">
    <source>
        <dbReference type="SAM" id="MobiDB-lite"/>
    </source>
</evidence>
<feature type="region of interest" description="Disordered" evidence="7">
    <location>
        <begin position="169"/>
        <end position="254"/>
    </location>
</feature>
<evidence type="ECO:0000256" key="5">
    <source>
        <dbReference type="ARBA" id="ARBA00023224"/>
    </source>
</evidence>
<dbReference type="PRINTS" id="PR00390">
    <property type="entry name" value="PHPHLIPASEC"/>
</dbReference>
<dbReference type="SUPFAM" id="SSF51695">
    <property type="entry name" value="PLC-like phosphodiesterases"/>
    <property type="match status" value="1"/>
</dbReference>
<dbReference type="InterPro" id="IPR000008">
    <property type="entry name" value="C2_dom"/>
</dbReference>
<dbReference type="Gene3D" id="3.20.20.190">
    <property type="entry name" value="Phosphatidylinositol (PI) phosphodiesterase"/>
    <property type="match status" value="2"/>
</dbReference>
<keyword evidence="11" id="KW-1185">Reference proteome</keyword>
<protein>
    <recommendedName>
        <fullName evidence="1 6">Phosphoinositide phospholipase C</fullName>
        <ecNumber evidence="1 6">3.1.4.11</ecNumber>
    </recommendedName>
</protein>
<dbReference type="Pfam" id="PF00388">
    <property type="entry name" value="PI-PLC-X"/>
    <property type="match status" value="1"/>
</dbReference>
<evidence type="ECO:0000256" key="1">
    <source>
        <dbReference type="ARBA" id="ARBA00012368"/>
    </source>
</evidence>
<feature type="compositionally biased region" description="Low complexity" evidence="7">
    <location>
        <begin position="73"/>
        <end position="90"/>
    </location>
</feature>
<feature type="compositionally biased region" description="Low complexity" evidence="7">
    <location>
        <begin position="913"/>
        <end position="923"/>
    </location>
</feature>
<dbReference type="FunFam" id="3.20.20.190:FF:000049">
    <property type="entry name" value="Phosphoinositide phospholipase C"/>
    <property type="match status" value="1"/>
</dbReference>
<dbReference type="InterPro" id="IPR017946">
    <property type="entry name" value="PLC-like_Pdiesterase_TIM-brl"/>
</dbReference>
<feature type="compositionally biased region" description="Basic and acidic residues" evidence="7">
    <location>
        <begin position="57"/>
        <end position="67"/>
    </location>
</feature>
<organism evidence="10 11">
    <name type="scientific">Niveomyces insectorum RCEF 264</name>
    <dbReference type="NCBI Taxonomy" id="1081102"/>
    <lineage>
        <taxon>Eukaryota</taxon>
        <taxon>Fungi</taxon>
        <taxon>Dikarya</taxon>
        <taxon>Ascomycota</taxon>
        <taxon>Pezizomycotina</taxon>
        <taxon>Sordariomycetes</taxon>
        <taxon>Hypocreomycetidae</taxon>
        <taxon>Hypocreales</taxon>
        <taxon>Cordycipitaceae</taxon>
        <taxon>Niveomyces</taxon>
    </lineage>
</organism>
<dbReference type="GO" id="GO:0004435">
    <property type="term" value="F:phosphatidylinositol-4,5-bisphosphate phospholipase C activity"/>
    <property type="evidence" value="ECO:0007669"/>
    <property type="project" value="UniProtKB-EC"/>
</dbReference>
<feature type="domain" description="C2" evidence="8">
    <location>
        <begin position="1065"/>
        <end position="1214"/>
    </location>
</feature>
<dbReference type="SMART" id="SM00148">
    <property type="entry name" value="PLCXc"/>
    <property type="match status" value="1"/>
</dbReference>
<dbReference type="SUPFAM" id="SSF47473">
    <property type="entry name" value="EF-hand"/>
    <property type="match status" value="1"/>
</dbReference>
<dbReference type="PROSITE" id="PS50007">
    <property type="entry name" value="PIPLC_X_DOMAIN"/>
    <property type="match status" value="1"/>
</dbReference>
<dbReference type="InterPro" id="IPR001192">
    <property type="entry name" value="PI-PLC_fam"/>
</dbReference>
<dbReference type="SMART" id="SM00149">
    <property type="entry name" value="PLCYc"/>
    <property type="match status" value="1"/>
</dbReference>
<dbReference type="OrthoDB" id="269822at2759"/>
<dbReference type="STRING" id="1081102.A0A167UMC1"/>
<evidence type="ECO:0000256" key="3">
    <source>
        <dbReference type="ARBA" id="ARBA00022963"/>
    </source>
</evidence>
<dbReference type="Gene3D" id="2.30.29.30">
    <property type="entry name" value="Pleckstrin-homology domain (PH domain)/Phosphotyrosine-binding domain (PTB)"/>
    <property type="match status" value="1"/>
</dbReference>
<feature type="compositionally biased region" description="Polar residues" evidence="7">
    <location>
        <begin position="132"/>
        <end position="142"/>
    </location>
</feature>
<dbReference type="SUPFAM" id="SSF49562">
    <property type="entry name" value="C2 domain (Calcium/lipid-binding domain, CaLB)"/>
    <property type="match status" value="1"/>
</dbReference>
<dbReference type="CDD" id="cd00275">
    <property type="entry name" value="C2_PLC_like"/>
    <property type="match status" value="1"/>
</dbReference>
<feature type="region of interest" description="Disordered" evidence="7">
    <location>
        <begin position="285"/>
        <end position="312"/>
    </location>
</feature>
<gene>
    <name evidence="10" type="ORF">SPI_04571</name>
</gene>
<dbReference type="PROSITE" id="PS50004">
    <property type="entry name" value="C2"/>
    <property type="match status" value="1"/>
</dbReference>
<feature type="region of interest" description="Disordered" evidence="7">
    <location>
        <begin position="812"/>
        <end position="840"/>
    </location>
</feature>
<comment type="caution">
    <text evidence="10">The sequence shown here is derived from an EMBL/GenBank/DDBJ whole genome shotgun (WGS) entry which is preliminary data.</text>
</comment>
<keyword evidence="3 6" id="KW-0442">Lipid degradation</keyword>
<feature type="compositionally biased region" description="Low complexity" evidence="7">
    <location>
        <begin position="1"/>
        <end position="15"/>
    </location>
</feature>
<dbReference type="Pfam" id="PF00168">
    <property type="entry name" value="C2"/>
    <property type="match status" value="1"/>
</dbReference>
<dbReference type="GO" id="GO:0051209">
    <property type="term" value="P:release of sequestered calcium ion into cytosol"/>
    <property type="evidence" value="ECO:0007669"/>
    <property type="project" value="TreeGrafter"/>
</dbReference>
<dbReference type="InterPro" id="IPR000909">
    <property type="entry name" value="PLipase_C_PInositol-sp_X_dom"/>
</dbReference>
<dbReference type="SMART" id="SM00239">
    <property type="entry name" value="C2"/>
    <property type="match status" value="1"/>
</dbReference>
<keyword evidence="2 6" id="KW-0378">Hydrolase</keyword>
<feature type="region of interest" description="Disordered" evidence="7">
    <location>
        <begin position="872"/>
        <end position="891"/>
    </location>
</feature>
<dbReference type="CDD" id="cd08598">
    <property type="entry name" value="PI-PLC1c_yeast"/>
    <property type="match status" value="1"/>
</dbReference>
<feature type="compositionally biased region" description="Polar residues" evidence="7">
    <location>
        <begin position="16"/>
        <end position="46"/>
    </location>
</feature>
<dbReference type="InterPro" id="IPR011993">
    <property type="entry name" value="PH-like_dom_sf"/>
</dbReference>
<feature type="region of interest" description="Disordered" evidence="7">
    <location>
        <begin position="117"/>
        <end position="152"/>
    </location>
</feature>
<dbReference type="PANTHER" id="PTHR10336">
    <property type="entry name" value="PHOSPHOINOSITIDE-SPECIFIC PHOSPHOLIPASE C FAMILY PROTEIN"/>
    <property type="match status" value="1"/>
</dbReference>
<dbReference type="Gene3D" id="1.10.238.10">
    <property type="entry name" value="EF-hand"/>
    <property type="match status" value="1"/>
</dbReference>
<keyword evidence="4 6" id="KW-0443">Lipid metabolism</keyword>
<dbReference type="SUPFAM" id="SSF50729">
    <property type="entry name" value="PH domain-like"/>
    <property type="match status" value="1"/>
</dbReference>
<feature type="region of interest" description="Disordered" evidence="7">
    <location>
        <begin position="1"/>
        <end position="104"/>
    </location>
</feature>
<dbReference type="GO" id="GO:0016042">
    <property type="term" value="P:lipid catabolic process"/>
    <property type="evidence" value="ECO:0007669"/>
    <property type="project" value="UniProtKB-KW"/>
</dbReference>
<dbReference type="InterPro" id="IPR001711">
    <property type="entry name" value="PLipase_C_Pinositol-sp_Y"/>
</dbReference>
<evidence type="ECO:0000256" key="6">
    <source>
        <dbReference type="RuleBase" id="RU361133"/>
    </source>
</evidence>
<feature type="compositionally biased region" description="Polar residues" evidence="7">
    <location>
        <begin position="170"/>
        <end position="181"/>
    </location>
</feature>
<dbReference type="Pfam" id="PF00387">
    <property type="entry name" value="PI-PLC-Y"/>
    <property type="match status" value="1"/>
</dbReference>